<evidence type="ECO:0000313" key="1">
    <source>
        <dbReference type="EMBL" id="VEF12662.1"/>
    </source>
</evidence>
<sequence length="1178" mass="128950">MSGTNDSSSAVVAVSDTELNALLAEINGALPHTFGDFGGALSWAVPWNTQQQITAYNAARYFLDRYAAPGLGVLDHLKGDLALATDPLLDPANALESLIRSPRGQALGQAVQTAMGSVATQVSVDEHALAAVQLVLDPSSIQYPDRNIIADYDFTESRHWGATASTVLGHFERHLHTTGMCSVAMAGLSAYTLLARRASVYLIKDLPDNVRYGGAAWVNLTVAAAAIETVTPGKVLNMTFAQVMLSAENTELFDPDVLGLAQTFALIDWGLVNGLLKEKEDERRTETELNAVRDEFQRQLKERLEASEFLNAKIPTRKEIALAKLKQRFSGNVPFEERLFYNGVHVVMNGGKDDLHSLLDIAMVDSPRHYTWRTEKEHVRYLLPAINAPLDLGVADDFNARFDTAISSLKQGTLFTLKYLISQLPLRDRENLEYGKIDFFQSKIYKLGTGLWGRELTATDPVLTLRVERNGEVTLYSINSKNGIIAQRYDHPGKATEKPDPHKPSLVHAIERFESEVPLIGTVSHSPLPTPKSYSSERTRLIAQTFVNHLDLDNESILQAARGQTTSEQQKARIQAAVDFVLNLIPFKSAISSFIKGDYIDGAMDLFMDVLGFVTAGASIVAKLAQLATRTASVLSKTLRAARIVGTFVISELNPLSAFLAAGHLLGKGVVFVGVKGLRQLKKLRGAGRGTDLLLAMNKQRAPVMVGTFKVGEQSMEGVGVLKDGNWYHYNAKTDRLYGAPIDLRPTIGRLALGGFANKDLARLAVKLSDIAGLSANAQGIFRSADGQRFYIRNIDATGNEAIYWIRNDFTLSGDMTDVVIVDPTTNRVQGSRIRRVAADQWEPISARGGDLPSGAVDVPAGTIVEESASLASQSVHTSTNPLNRHSAFSRERLPNGLWKPVIETVSAKQTAHLPFDWGRMSQVRYSFERTNIHEALSTPALSRLTVSTELLDPRRAGYSPEIATQLAKKDGGAEFMFVMERVQPAAINSGEFNALKIHDPKVDGLPKQANAVAGYWAPQGGYVDVPMHPAWDQPDHLFTPGFSGCSLVVDQMDTTRLRVRHVEGAKELAQYNDLAREEHGLGLSTSMEFHEYGLRVDKNGNADSILTGVAFMKYDRSLRTWTLHFQSSQGAASIMKFSSVKSGWLTQADTLAMVYSDSRVVKVVTRPVPTHTGRTAG</sequence>
<dbReference type="AlphaFoldDB" id="A0A3S4PIG0"/>
<evidence type="ECO:0000313" key="2">
    <source>
        <dbReference type="Proteomes" id="UP000281909"/>
    </source>
</evidence>
<organism evidence="1 2">
    <name type="scientific">Pseudomonas fluorescens</name>
    <dbReference type="NCBI Taxonomy" id="294"/>
    <lineage>
        <taxon>Bacteria</taxon>
        <taxon>Pseudomonadati</taxon>
        <taxon>Pseudomonadota</taxon>
        <taxon>Gammaproteobacteria</taxon>
        <taxon>Pseudomonadales</taxon>
        <taxon>Pseudomonadaceae</taxon>
        <taxon>Pseudomonas</taxon>
    </lineage>
</organism>
<accession>A0A3S4PIG0</accession>
<dbReference type="EMBL" id="LR134318">
    <property type="protein sequence ID" value="VEF12662.1"/>
    <property type="molecule type" value="Genomic_DNA"/>
</dbReference>
<dbReference type="Proteomes" id="UP000281909">
    <property type="component" value="Chromosome"/>
</dbReference>
<reference evidence="1 2" key="1">
    <citation type="submission" date="2018-12" db="EMBL/GenBank/DDBJ databases">
        <authorList>
            <consortium name="Pathogen Informatics"/>
        </authorList>
    </citation>
    <scope>NUCLEOTIDE SEQUENCE [LARGE SCALE GENOMIC DNA]</scope>
    <source>
        <strain evidence="1 2">NCTC9428</strain>
    </source>
</reference>
<gene>
    <name evidence="1" type="ORF">NCTC9428_04321</name>
</gene>
<protein>
    <recommendedName>
        <fullName evidence="3">Dermonecrotic toxin</fullName>
    </recommendedName>
</protein>
<name>A0A3S4PIG0_PSEFL</name>
<proteinExistence type="predicted"/>
<dbReference type="RefSeq" id="WP_126366066.1">
    <property type="nucleotide sequence ID" value="NZ_LR134318.1"/>
</dbReference>
<dbReference type="OrthoDB" id="6740126at2"/>
<evidence type="ECO:0008006" key="3">
    <source>
        <dbReference type="Google" id="ProtNLM"/>
    </source>
</evidence>